<accession>A0A2T4JNR0</accession>
<dbReference type="EMBL" id="PZKG01000235">
    <property type="protein sequence ID" value="PTE19531.1"/>
    <property type="molecule type" value="Genomic_DNA"/>
</dbReference>
<keyword evidence="3" id="KW-1185">Reference proteome</keyword>
<feature type="compositionally biased region" description="Basic and acidic residues" evidence="1">
    <location>
        <begin position="69"/>
        <end position="81"/>
    </location>
</feature>
<organism evidence="2 3">
    <name type="scientific">Cereibacter changlensis JA139</name>
    <dbReference type="NCBI Taxonomy" id="1188249"/>
    <lineage>
        <taxon>Bacteria</taxon>
        <taxon>Pseudomonadati</taxon>
        <taxon>Pseudomonadota</taxon>
        <taxon>Alphaproteobacteria</taxon>
        <taxon>Rhodobacterales</taxon>
        <taxon>Paracoccaceae</taxon>
        <taxon>Cereibacter</taxon>
    </lineage>
</organism>
<dbReference type="OrthoDB" id="9788640at2"/>
<dbReference type="AlphaFoldDB" id="A0A2T4JNR0"/>
<feature type="region of interest" description="Disordered" evidence="1">
    <location>
        <begin position="68"/>
        <end position="106"/>
    </location>
</feature>
<evidence type="ECO:0000256" key="1">
    <source>
        <dbReference type="SAM" id="MobiDB-lite"/>
    </source>
</evidence>
<protein>
    <submittedName>
        <fullName evidence="2">Uncharacterized protein</fullName>
    </submittedName>
</protein>
<evidence type="ECO:0000313" key="2">
    <source>
        <dbReference type="EMBL" id="PTE19531.1"/>
    </source>
</evidence>
<name>A0A2T4JNR0_9RHOB</name>
<dbReference type="Proteomes" id="UP000241010">
    <property type="component" value="Unassembled WGS sequence"/>
</dbReference>
<comment type="caution">
    <text evidence="2">The sequence shown here is derived from an EMBL/GenBank/DDBJ whole genome shotgun (WGS) entry which is preliminary data.</text>
</comment>
<sequence>MNRRPASGGIRLCTAGRSTRTKREQQGAGSWIGLARRLLSIWLPRLASDASLQTRPVEGRFALTLRSGASDHQRSLDEAAARPRPVSSRSAKLLADRQGDAEADDGGRIAAAARDDLEKDRVAPDLQTDEGCYVTDVEAEAPALSGIERRAGEQADLGRCDLEQRQRRRSGNGYPIIAVAIDAQRIIQPRRAVFPGREDARIDLLVIAAGVDMRRPDQQG</sequence>
<reference evidence="2 3" key="1">
    <citation type="submission" date="2018-03" db="EMBL/GenBank/DDBJ databases">
        <title>Cereibacter changlensis.</title>
        <authorList>
            <person name="Meyer T.E."/>
            <person name="Miller S."/>
            <person name="Lodha T."/>
            <person name="Gandham S."/>
            <person name="Chintalapati S."/>
            <person name="Chintalapati V.R."/>
        </authorList>
    </citation>
    <scope>NUCLEOTIDE SEQUENCE [LARGE SCALE GENOMIC DNA]</scope>
    <source>
        <strain evidence="2 3">JA139</strain>
    </source>
</reference>
<proteinExistence type="predicted"/>
<evidence type="ECO:0000313" key="3">
    <source>
        <dbReference type="Proteomes" id="UP000241010"/>
    </source>
</evidence>
<gene>
    <name evidence="2" type="ORF">C5F48_22415</name>
</gene>